<keyword evidence="3" id="KW-0479">Metal-binding</keyword>
<dbReference type="Gene3D" id="2.30.40.10">
    <property type="entry name" value="Urease, subunit C, domain 1"/>
    <property type="match status" value="1"/>
</dbReference>
<accession>S3BT20</accession>
<dbReference type="GO" id="GO:0046872">
    <property type="term" value="F:metal ion binding"/>
    <property type="evidence" value="ECO:0007669"/>
    <property type="project" value="UniProtKB-KW"/>
</dbReference>
<reference evidence="9 10" key="1">
    <citation type="journal article" date="2013" name="BMC Genomics">
        <title>The genome and transcriptome of the pine saprophyte Ophiostoma piceae, and a comparison with the bark beetle-associated pine pathogen Grosmannia clavigera.</title>
        <authorList>
            <person name="Haridas S."/>
            <person name="Wang Y."/>
            <person name="Lim L."/>
            <person name="Massoumi Alamouti S."/>
            <person name="Jackman S."/>
            <person name="Docking R."/>
            <person name="Robertson G."/>
            <person name="Birol I."/>
            <person name="Bohlmann J."/>
            <person name="Breuil C."/>
        </authorList>
    </citation>
    <scope>NUCLEOTIDE SEQUENCE [LARGE SCALE GENOMIC DNA]</scope>
    <source>
        <strain evidence="9 10">UAMH 11346</strain>
    </source>
</reference>
<evidence type="ECO:0000256" key="1">
    <source>
        <dbReference type="ARBA" id="ARBA00001947"/>
    </source>
</evidence>
<evidence type="ECO:0000313" key="10">
    <source>
        <dbReference type="Proteomes" id="UP000016923"/>
    </source>
</evidence>
<feature type="domain" description="Amidohydrolase-related" evidence="8">
    <location>
        <begin position="57"/>
        <end position="469"/>
    </location>
</feature>
<dbReference type="SUPFAM" id="SSF51556">
    <property type="entry name" value="Metallo-dependent hydrolases"/>
    <property type="match status" value="1"/>
</dbReference>
<proteinExistence type="inferred from homology"/>
<evidence type="ECO:0000256" key="3">
    <source>
        <dbReference type="ARBA" id="ARBA00022723"/>
    </source>
</evidence>
<dbReference type="GO" id="GO:0004157">
    <property type="term" value="F:dihydropyrimidinase activity"/>
    <property type="evidence" value="ECO:0007669"/>
    <property type="project" value="UniProtKB-EC"/>
</dbReference>
<dbReference type="Gene3D" id="3.20.20.140">
    <property type="entry name" value="Metal-dependent hydrolases"/>
    <property type="match status" value="1"/>
</dbReference>
<sequence>MGSLSPPGQAFDVLLRNANVNGSVVCDIGIQCGIITALGLGLHASHGTEVIDCEYAIVTPGGIDGHVHLSQDKSQRAKEAGCVAADTIETGTRSAVAGGTTTVMLFAEQSKSESVKEKVAQYHELADQIGSYADYGFHAIITDPTPEVLENELPTLAREGGITSMKLFLTYKHMRISDAQFLRALKTARELGMVALVHAENGDLVDFFTEQLESLGLTQPQYKAVAHPSAAEAEAVNRAVTFSAVMDTPMLIVHVSVKESMCVIRRAQSALKPVFAETCPQYLLLGKERLTEEHFCGAKYVCSPPLRSDPADIEAIWQGIANGTFTIFSSDHCPYRFNDANGKQLGRIQNDDGTMTEQFTKVPNGLPGVETRLPLLFSEGVLKRKCIDIKRFVELTSENPAKLYGLYPRKGAIQIGSDADIVIWHPQSSFAPRRLSHARDLHDGCDYSPYEGIEFWNWPRMTLLRGSVVFRDGQVVAKNRVGRFVKRKGCSLPYIKRMGQQWDILKASI</sequence>
<dbReference type="InterPro" id="IPR050378">
    <property type="entry name" value="Metallo-dep_Hydrolases_sf"/>
</dbReference>
<dbReference type="eggNOG" id="KOG2584">
    <property type="taxonomic scope" value="Eukaryota"/>
</dbReference>
<dbReference type="STRING" id="1262450.S3BT20"/>
<comment type="cofactor">
    <cofactor evidence="1">
        <name>Zn(2+)</name>
        <dbReference type="ChEBI" id="CHEBI:29105"/>
    </cofactor>
</comment>
<dbReference type="InterPro" id="IPR032466">
    <property type="entry name" value="Metal_Hydrolase"/>
</dbReference>
<dbReference type="SUPFAM" id="SSF51338">
    <property type="entry name" value="Composite domain of metallo-dependent hydrolases"/>
    <property type="match status" value="2"/>
</dbReference>
<comment type="similarity">
    <text evidence="2">Belongs to the metallo-dependent hydrolases superfamily. Hydantoinase/dihydropyrimidinase family.</text>
</comment>
<dbReference type="NCBIfam" id="TIGR02033">
    <property type="entry name" value="D-hydantoinase"/>
    <property type="match status" value="1"/>
</dbReference>
<name>S3BT20_OPHP1</name>
<dbReference type="EC" id="3.5.2.2" evidence="6"/>
<dbReference type="InterPro" id="IPR011778">
    <property type="entry name" value="Hydantoinase/dihydroPyrase"/>
</dbReference>
<dbReference type="PANTHER" id="PTHR11647">
    <property type="entry name" value="HYDRANTOINASE/DIHYDROPYRIMIDINASE FAMILY MEMBER"/>
    <property type="match status" value="1"/>
</dbReference>
<dbReference type="PANTHER" id="PTHR11647:SF1">
    <property type="entry name" value="COLLAPSIN RESPONSE MEDIATOR PROTEIN"/>
    <property type="match status" value="1"/>
</dbReference>
<dbReference type="InterPro" id="IPR006680">
    <property type="entry name" value="Amidohydro-rel"/>
</dbReference>
<keyword evidence="4" id="KW-0378">Hydrolase</keyword>
<dbReference type="VEuPathDB" id="FungiDB:F503_01418"/>
<dbReference type="GO" id="GO:0005737">
    <property type="term" value="C:cytoplasm"/>
    <property type="evidence" value="ECO:0007669"/>
    <property type="project" value="InterPro"/>
</dbReference>
<evidence type="ECO:0000259" key="8">
    <source>
        <dbReference type="Pfam" id="PF01979"/>
    </source>
</evidence>
<gene>
    <name evidence="9" type="ORF">F503_01418</name>
</gene>
<dbReference type="Pfam" id="PF01979">
    <property type="entry name" value="Amidohydro_1"/>
    <property type="match status" value="1"/>
</dbReference>
<dbReference type="FunFam" id="3.20.20.140:FF:000174">
    <property type="entry name" value="Dihydropyrimidinase-related protein 2"/>
    <property type="match status" value="1"/>
</dbReference>
<dbReference type="EMBL" id="KE148161">
    <property type="protein sequence ID" value="EPE04414.1"/>
    <property type="molecule type" value="Genomic_DNA"/>
</dbReference>
<comment type="catalytic activity">
    <reaction evidence="5">
        <text>5,6-dihydrouracil + H2O = 3-(carbamoylamino)propanoate + H(+)</text>
        <dbReference type="Rhea" id="RHEA:16121"/>
        <dbReference type="ChEBI" id="CHEBI:11892"/>
        <dbReference type="ChEBI" id="CHEBI:15377"/>
        <dbReference type="ChEBI" id="CHEBI:15378"/>
        <dbReference type="ChEBI" id="CHEBI:15901"/>
        <dbReference type="EC" id="3.5.2.2"/>
    </reaction>
</comment>
<evidence type="ECO:0000256" key="2">
    <source>
        <dbReference type="ARBA" id="ARBA00008829"/>
    </source>
</evidence>
<evidence type="ECO:0000313" key="9">
    <source>
        <dbReference type="EMBL" id="EPE04414.1"/>
    </source>
</evidence>
<dbReference type="CDD" id="cd01314">
    <property type="entry name" value="D-HYD"/>
    <property type="match status" value="1"/>
</dbReference>
<evidence type="ECO:0000256" key="6">
    <source>
        <dbReference type="ARBA" id="ARBA00039113"/>
    </source>
</evidence>
<dbReference type="OMA" id="CEHTPSI"/>
<dbReference type="Proteomes" id="UP000016923">
    <property type="component" value="Unassembled WGS sequence"/>
</dbReference>
<dbReference type="OrthoDB" id="1924787at2759"/>
<dbReference type="InterPro" id="IPR011059">
    <property type="entry name" value="Metal-dep_hydrolase_composite"/>
</dbReference>
<comment type="PTM">
    <text evidence="7">Carbamylation allows a single lysine to coordinate two divalent metal cations.</text>
</comment>
<evidence type="ECO:0000256" key="5">
    <source>
        <dbReference type="ARBA" id="ARBA00036696"/>
    </source>
</evidence>
<evidence type="ECO:0000256" key="7">
    <source>
        <dbReference type="PIRSR" id="PIRSR611778-50"/>
    </source>
</evidence>
<dbReference type="HOGENOM" id="CLU_015572_2_0_1"/>
<protein>
    <recommendedName>
        <fullName evidence="6">dihydropyrimidinase</fullName>
        <ecNumber evidence="6">3.5.2.2</ecNumber>
    </recommendedName>
</protein>
<keyword evidence="10" id="KW-1185">Reference proteome</keyword>
<organism evidence="9 10">
    <name type="scientific">Ophiostoma piceae (strain UAMH 11346)</name>
    <name type="common">Sap stain fungus</name>
    <dbReference type="NCBI Taxonomy" id="1262450"/>
    <lineage>
        <taxon>Eukaryota</taxon>
        <taxon>Fungi</taxon>
        <taxon>Dikarya</taxon>
        <taxon>Ascomycota</taxon>
        <taxon>Pezizomycotina</taxon>
        <taxon>Sordariomycetes</taxon>
        <taxon>Sordariomycetidae</taxon>
        <taxon>Ophiostomatales</taxon>
        <taxon>Ophiostomataceae</taxon>
        <taxon>Ophiostoma</taxon>
    </lineage>
</organism>
<feature type="modified residue" description="N6-carboxylysine" evidence="7">
    <location>
        <position position="166"/>
    </location>
</feature>
<evidence type="ECO:0000256" key="4">
    <source>
        <dbReference type="ARBA" id="ARBA00022801"/>
    </source>
</evidence>
<dbReference type="AlphaFoldDB" id="S3BT20"/>